<sequence>MRKDYYKILGVDKNATEEEIKKGYRKRALLHHPGTEKEEKKFKEVGEAFSVLSDSKKKARYDSGQDLEDDAKLLFIAFCLLFFFLPDFDANNIFKCKLVSGCLSASGPGNFFFQFG</sequence>
<evidence type="ECO:0000259" key="3">
    <source>
        <dbReference type="PROSITE" id="PS50076"/>
    </source>
</evidence>
<proteinExistence type="predicted"/>
<dbReference type="Gene3D" id="1.10.287.110">
    <property type="entry name" value="DnaJ domain"/>
    <property type="match status" value="1"/>
</dbReference>
<keyword evidence="5" id="KW-1185">Reference proteome</keyword>
<reference evidence="4" key="2">
    <citation type="submission" date="2025-08" db="UniProtKB">
        <authorList>
            <consortium name="Ensembl"/>
        </authorList>
    </citation>
    <scope>IDENTIFICATION</scope>
    <source>
        <strain evidence="4">Guanapo</strain>
    </source>
</reference>
<dbReference type="InterPro" id="IPR018253">
    <property type="entry name" value="DnaJ_domain_CS"/>
</dbReference>
<dbReference type="PANTHER" id="PTHR45188">
    <property type="entry name" value="DNAJ PROTEIN P58IPK HOMOLOG"/>
    <property type="match status" value="1"/>
</dbReference>
<accession>A0A3P9P1M4</accession>
<dbReference type="STRING" id="8081.ENSPREP00000015598"/>
<protein>
    <recommendedName>
        <fullName evidence="3">J domain-containing protein</fullName>
    </recommendedName>
</protein>
<organism evidence="4 5">
    <name type="scientific">Poecilia reticulata</name>
    <name type="common">Guppy</name>
    <name type="synonym">Acanthophacelus reticulatus</name>
    <dbReference type="NCBI Taxonomy" id="8081"/>
    <lineage>
        <taxon>Eukaryota</taxon>
        <taxon>Metazoa</taxon>
        <taxon>Chordata</taxon>
        <taxon>Craniata</taxon>
        <taxon>Vertebrata</taxon>
        <taxon>Euteleostomi</taxon>
        <taxon>Actinopterygii</taxon>
        <taxon>Neopterygii</taxon>
        <taxon>Teleostei</taxon>
        <taxon>Neoteleostei</taxon>
        <taxon>Acanthomorphata</taxon>
        <taxon>Ovalentaria</taxon>
        <taxon>Atherinomorphae</taxon>
        <taxon>Cyprinodontiformes</taxon>
        <taxon>Poeciliidae</taxon>
        <taxon>Poeciliinae</taxon>
        <taxon>Poecilia</taxon>
    </lineage>
</organism>
<dbReference type="Ensembl" id="ENSPRET00000015762.1">
    <property type="protein sequence ID" value="ENSPREP00000015598.1"/>
    <property type="gene ID" value="ENSPREG00000010527.1"/>
</dbReference>
<dbReference type="PROSITE" id="PS00636">
    <property type="entry name" value="DNAJ_1"/>
    <property type="match status" value="1"/>
</dbReference>
<dbReference type="PANTHER" id="PTHR45188:SF2">
    <property type="entry name" value="DNAJ HOMOLOG SUBFAMILY C MEMBER 7"/>
    <property type="match status" value="1"/>
</dbReference>
<dbReference type="AlphaFoldDB" id="A0A3P9P1M4"/>
<evidence type="ECO:0000256" key="1">
    <source>
        <dbReference type="ARBA" id="ARBA00022737"/>
    </source>
</evidence>
<dbReference type="SMART" id="SM00271">
    <property type="entry name" value="DnaJ"/>
    <property type="match status" value="1"/>
</dbReference>
<dbReference type="GeneTree" id="ENSGT00940000155338"/>
<evidence type="ECO:0000313" key="4">
    <source>
        <dbReference type="Ensembl" id="ENSPREP00000015598.1"/>
    </source>
</evidence>
<dbReference type="Bgee" id="ENSPREG00000010527">
    <property type="expression patterns" value="Expressed in caudal fin and 1 other cell type or tissue"/>
</dbReference>
<keyword evidence="2" id="KW-0802">TPR repeat</keyword>
<evidence type="ECO:0000256" key="2">
    <source>
        <dbReference type="ARBA" id="ARBA00022803"/>
    </source>
</evidence>
<dbReference type="InterPro" id="IPR001623">
    <property type="entry name" value="DnaJ_domain"/>
</dbReference>
<dbReference type="Pfam" id="PF00226">
    <property type="entry name" value="DnaJ"/>
    <property type="match status" value="1"/>
</dbReference>
<dbReference type="InterPro" id="IPR036869">
    <property type="entry name" value="J_dom_sf"/>
</dbReference>
<dbReference type="CDD" id="cd06257">
    <property type="entry name" value="DnaJ"/>
    <property type="match status" value="1"/>
</dbReference>
<evidence type="ECO:0000313" key="5">
    <source>
        <dbReference type="Proteomes" id="UP000242638"/>
    </source>
</evidence>
<dbReference type="PROSITE" id="PS50076">
    <property type="entry name" value="DNAJ_2"/>
    <property type="match status" value="1"/>
</dbReference>
<reference evidence="4" key="3">
    <citation type="submission" date="2025-09" db="UniProtKB">
        <authorList>
            <consortium name="Ensembl"/>
        </authorList>
    </citation>
    <scope>IDENTIFICATION</scope>
    <source>
        <strain evidence="4">Guanapo</strain>
    </source>
</reference>
<keyword evidence="1" id="KW-0677">Repeat</keyword>
<dbReference type="PRINTS" id="PR00625">
    <property type="entry name" value="JDOMAIN"/>
</dbReference>
<feature type="domain" description="J" evidence="3">
    <location>
        <begin position="4"/>
        <end position="65"/>
    </location>
</feature>
<name>A0A3P9P1M4_POERE</name>
<dbReference type="Proteomes" id="UP000242638">
    <property type="component" value="Unassembled WGS sequence"/>
</dbReference>
<dbReference type="SUPFAM" id="SSF46565">
    <property type="entry name" value="Chaperone J-domain"/>
    <property type="match status" value="1"/>
</dbReference>
<reference evidence="5" key="1">
    <citation type="submission" date="2013-11" db="EMBL/GenBank/DDBJ databases">
        <title>The genomic landscape of the Guanapo guppy.</title>
        <authorList>
            <person name="Kuenstner A."/>
            <person name="Dreyer C."/>
        </authorList>
    </citation>
    <scope>NUCLEOTIDE SEQUENCE</scope>
    <source>
        <strain evidence="5">Guanapo</strain>
    </source>
</reference>